<dbReference type="Pfam" id="PF07702">
    <property type="entry name" value="UTRA"/>
    <property type="match status" value="1"/>
</dbReference>
<dbReference type="InterPro" id="IPR036388">
    <property type="entry name" value="WH-like_DNA-bd_sf"/>
</dbReference>
<dbReference type="PANTHER" id="PTHR44846">
    <property type="entry name" value="MANNOSYL-D-GLYCERATE TRANSPORT/METABOLISM SYSTEM REPRESSOR MNGR-RELATED"/>
    <property type="match status" value="1"/>
</dbReference>
<proteinExistence type="predicted"/>
<comment type="caution">
    <text evidence="5">The sequence shown here is derived from an EMBL/GenBank/DDBJ whole genome shotgun (WGS) entry which is preliminary data.</text>
</comment>
<dbReference type="PROSITE" id="PS50949">
    <property type="entry name" value="HTH_GNTR"/>
    <property type="match status" value="1"/>
</dbReference>
<keyword evidence="3" id="KW-0804">Transcription</keyword>
<evidence type="ECO:0000313" key="5">
    <source>
        <dbReference type="EMBL" id="OQS40772.1"/>
    </source>
</evidence>
<dbReference type="SMART" id="SM00345">
    <property type="entry name" value="HTH_GNTR"/>
    <property type="match status" value="1"/>
</dbReference>
<sequence length="244" mass="27517">MSDILECLVASLRQPGTMPRYLMIADALEQAIRRHQLAEGTFLPTERLMAEKLGLSRVTISKAMAELERKRLITRQQGQGTRVAQAFLYSLNDKGGFTEQVLRSGGSVANQWLLRQRERAPAAIAGLLRLPAGADIAKLRRLRMMDGTPAALETTYIPLTYLPEPERLEHSLYQWWEQHGVEIGHKHFRLASCPADPDSAALLHVQTGTPLLRIQQTSLNSVEQVLEFSEVLCRSDLYEFEVRL</sequence>
<dbReference type="SUPFAM" id="SSF64288">
    <property type="entry name" value="Chorismate lyase-like"/>
    <property type="match status" value="1"/>
</dbReference>
<dbReference type="EMBL" id="MUKV01000010">
    <property type="protein sequence ID" value="OQS40772.1"/>
    <property type="molecule type" value="Genomic_DNA"/>
</dbReference>
<protein>
    <submittedName>
        <fullName evidence="5">GntR family transcriptional regulator</fullName>
    </submittedName>
</protein>
<dbReference type="SUPFAM" id="SSF46785">
    <property type="entry name" value="Winged helix' DNA-binding domain"/>
    <property type="match status" value="1"/>
</dbReference>
<evidence type="ECO:0000256" key="1">
    <source>
        <dbReference type="ARBA" id="ARBA00023015"/>
    </source>
</evidence>
<dbReference type="Pfam" id="PF00392">
    <property type="entry name" value="GntR"/>
    <property type="match status" value="1"/>
</dbReference>
<accession>A0A1W0D1P1</accession>
<dbReference type="Gene3D" id="1.10.10.10">
    <property type="entry name" value="Winged helix-like DNA-binding domain superfamily/Winged helix DNA-binding domain"/>
    <property type="match status" value="1"/>
</dbReference>
<dbReference type="GO" id="GO:0003700">
    <property type="term" value="F:DNA-binding transcription factor activity"/>
    <property type="evidence" value="ECO:0007669"/>
    <property type="project" value="InterPro"/>
</dbReference>
<dbReference type="GO" id="GO:0045892">
    <property type="term" value="P:negative regulation of DNA-templated transcription"/>
    <property type="evidence" value="ECO:0007669"/>
    <property type="project" value="TreeGrafter"/>
</dbReference>
<reference evidence="5 6" key="1">
    <citation type="submission" date="2017-02" db="EMBL/GenBank/DDBJ databases">
        <title>Chromobacterium haemolyticum H5244.</title>
        <authorList>
            <person name="Gulvik C.A."/>
        </authorList>
    </citation>
    <scope>NUCLEOTIDE SEQUENCE [LARGE SCALE GENOMIC DNA]</scope>
    <source>
        <strain evidence="5 6">H5244</strain>
    </source>
</reference>
<organism evidence="5 6">
    <name type="scientific">Chromobacterium haemolyticum</name>
    <dbReference type="NCBI Taxonomy" id="394935"/>
    <lineage>
        <taxon>Bacteria</taxon>
        <taxon>Pseudomonadati</taxon>
        <taxon>Pseudomonadota</taxon>
        <taxon>Betaproteobacteria</taxon>
        <taxon>Neisseriales</taxon>
        <taxon>Chromobacteriaceae</taxon>
        <taxon>Chromobacterium</taxon>
    </lineage>
</organism>
<name>A0A1W0D1P1_9NEIS</name>
<dbReference type="InterPro" id="IPR050679">
    <property type="entry name" value="Bact_HTH_transcr_reg"/>
</dbReference>
<gene>
    <name evidence="5" type="ORF">B0T45_10365</name>
</gene>
<evidence type="ECO:0000256" key="3">
    <source>
        <dbReference type="ARBA" id="ARBA00023163"/>
    </source>
</evidence>
<dbReference type="SMART" id="SM00866">
    <property type="entry name" value="UTRA"/>
    <property type="match status" value="1"/>
</dbReference>
<evidence type="ECO:0000256" key="2">
    <source>
        <dbReference type="ARBA" id="ARBA00023125"/>
    </source>
</evidence>
<dbReference type="InterPro" id="IPR000524">
    <property type="entry name" value="Tscrpt_reg_HTH_GntR"/>
</dbReference>
<evidence type="ECO:0000313" key="6">
    <source>
        <dbReference type="Proteomes" id="UP000192721"/>
    </source>
</evidence>
<keyword evidence="2" id="KW-0238">DNA-binding</keyword>
<dbReference type="RefSeq" id="WP_081555425.1">
    <property type="nucleotide sequence ID" value="NZ_MUKV01000010.1"/>
</dbReference>
<dbReference type="PANTHER" id="PTHR44846:SF1">
    <property type="entry name" value="MANNOSYL-D-GLYCERATE TRANSPORT_METABOLISM SYSTEM REPRESSOR MNGR-RELATED"/>
    <property type="match status" value="1"/>
</dbReference>
<dbReference type="AlphaFoldDB" id="A0A1W0D1P1"/>
<dbReference type="Gene3D" id="3.40.1410.10">
    <property type="entry name" value="Chorismate lyase-like"/>
    <property type="match status" value="1"/>
</dbReference>
<dbReference type="PRINTS" id="PR00035">
    <property type="entry name" value="HTHGNTR"/>
</dbReference>
<evidence type="ECO:0000259" key="4">
    <source>
        <dbReference type="PROSITE" id="PS50949"/>
    </source>
</evidence>
<dbReference type="InterPro" id="IPR028978">
    <property type="entry name" value="Chorismate_lyase_/UTRA_dom_sf"/>
</dbReference>
<dbReference type="Proteomes" id="UP000192721">
    <property type="component" value="Unassembled WGS sequence"/>
</dbReference>
<keyword evidence="1" id="KW-0805">Transcription regulation</keyword>
<dbReference type="InterPro" id="IPR011663">
    <property type="entry name" value="UTRA"/>
</dbReference>
<feature type="domain" description="HTH gntR-type" evidence="4">
    <location>
        <begin position="18"/>
        <end position="86"/>
    </location>
</feature>
<dbReference type="InterPro" id="IPR036390">
    <property type="entry name" value="WH_DNA-bd_sf"/>
</dbReference>
<dbReference type="GO" id="GO:0003677">
    <property type="term" value="F:DNA binding"/>
    <property type="evidence" value="ECO:0007669"/>
    <property type="project" value="UniProtKB-KW"/>
</dbReference>
<dbReference type="CDD" id="cd07377">
    <property type="entry name" value="WHTH_GntR"/>
    <property type="match status" value="1"/>
</dbReference>